<dbReference type="AlphaFoldDB" id="G3AES5"/>
<organism evidence="2">
    <name type="scientific">Spathaspora passalidarum (strain NRRL Y-27907 / 11-Y1)</name>
    <dbReference type="NCBI Taxonomy" id="619300"/>
    <lineage>
        <taxon>Eukaryota</taxon>
        <taxon>Fungi</taxon>
        <taxon>Dikarya</taxon>
        <taxon>Ascomycota</taxon>
        <taxon>Saccharomycotina</taxon>
        <taxon>Pichiomycetes</taxon>
        <taxon>Debaryomycetaceae</taxon>
        <taxon>Spathaspora</taxon>
    </lineage>
</organism>
<dbReference type="OrthoDB" id="4046837at2759"/>
<dbReference type="HOGENOM" id="CLU_1062324_0_0_1"/>
<name>G3AES5_SPAPN</name>
<evidence type="ECO:0000313" key="2">
    <source>
        <dbReference type="Proteomes" id="UP000000709"/>
    </source>
</evidence>
<gene>
    <name evidence="1" type="ORF">SPAPADRAFT_58904</name>
</gene>
<dbReference type="GeneID" id="18872671"/>
<dbReference type="KEGG" id="spaa:SPAPADRAFT_58904"/>
<dbReference type="Proteomes" id="UP000000709">
    <property type="component" value="Unassembled WGS sequence"/>
</dbReference>
<proteinExistence type="predicted"/>
<evidence type="ECO:0000313" key="1">
    <source>
        <dbReference type="EMBL" id="EGW35701.1"/>
    </source>
</evidence>
<keyword evidence="2" id="KW-1185">Reference proteome</keyword>
<dbReference type="EMBL" id="GL996499">
    <property type="protein sequence ID" value="EGW35701.1"/>
    <property type="molecule type" value="Genomic_DNA"/>
</dbReference>
<reference evidence="1 2" key="1">
    <citation type="journal article" date="2011" name="Proc. Natl. Acad. Sci. U.S.A.">
        <title>Comparative genomics of xylose-fermenting fungi for enhanced biofuel production.</title>
        <authorList>
            <person name="Wohlbach D.J."/>
            <person name="Kuo A."/>
            <person name="Sato T.K."/>
            <person name="Potts K.M."/>
            <person name="Salamov A.A."/>
            <person name="LaButti K.M."/>
            <person name="Sun H."/>
            <person name="Clum A."/>
            <person name="Pangilinan J.L."/>
            <person name="Lindquist E.A."/>
            <person name="Lucas S."/>
            <person name="Lapidus A."/>
            <person name="Jin M."/>
            <person name="Gunawan C."/>
            <person name="Balan V."/>
            <person name="Dale B.E."/>
            <person name="Jeffries T.W."/>
            <person name="Zinkel R."/>
            <person name="Barry K.W."/>
            <person name="Grigoriev I.V."/>
            <person name="Gasch A.P."/>
        </authorList>
    </citation>
    <scope>NUCLEOTIDE SEQUENCE [LARGE SCALE GENOMIC DNA]</scope>
    <source>
        <strain evidence="2">NRRL Y-27907 / 11-Y1</strain>
    </source>
</reference>
<dbReference type="InParanoid" id="G3AES5"/>
<dbReference type="RefSeq" id="XP_007373113.1">
    <property type="nucleotide sequence ID" value="XM_007373051.1"/>
</dbReference>
<dbReference type="eggNOG" id="ENOG502QVKH">
    <property type="taxonomic scope" value="Eukaryota"/>
</dbReference>
<accession>G3AES5</accession>
<protein>
    <submittedName>
        <fullName evidence="1">Uncharacterized protein</fullName>
    </submittedName>
</protein>
<sequence length="262" mass="29852">MTRFIKSEDIDNHSYLLMFHRLFSIDPALLSGDDYVKALDIINFKQEKELSGKILDYINESKIDQEAENLRLRVKILECLGIADDNIEVALQKYHQYRTHATYGLHIVSTAMVKVFGYQAIKQDKNIYSTIAATLVPQDTITVKILQTLIVTKGYFDKDSALELFNDYINQVSADVNQATRRSAKGLLTEAVCLSSLQNNDRSFAQLVFDKAIDNNVISDEHEIAAVKKVFKAYGDSFIEDDDWSKAKVNMNSYVLNYIKNL</sequence>